<evidence type="ECO:0000313" key="8">
    <source>
        <dbReference type="Proteomes" id="UP001519363"/>
    </source>
</evidence>
<evidence type="ECO:0000256" key="1">
    <source>
        <dbReference type="ARBA" id="ARBA00003907"/>
    </source>
</evidence>
<dbReference type="SUPFAM" id="SSF53335">
    <property type="entry name" value="S-adenosyl-L-methionine-dependent methyltransferases"/>
    <property type="match status" value="1"/>
</dbReference>
<evidence type="ECO:0000256" key="3">
    <source>
        <dbReference type="ARBA" id="ARBA00022603"/>
    </source>
</evidence>
<dbReference type="PANTHER" id="PTHR43619:SF2">
    <property type="entry name" value="S-ADENOSYL-L-METHIONINE-DEPENDENT METHYLTRANSFERASES SUPERFAMILY PROTEIN"/>
    <property type="match status" value="1"/>
</dbReference>
<dbReference type="EC" id="2.1.1.-" evidence="6"/>
<keyword evidence="5 6" id="KW-0949">S-adenosyl-L-methionine</keyword>
<dbReference type="GO" id="GO:0032259">
    <property type="term" value="P:methylation"/>
    <property type="evidence" value="ECO:0007669"/>
    <property type="project" value="UniProtKB-KW"/>
</dbReference>
<comment type="caution">
    <text evidence="7">The sequence shown here is derived from an EMBL/GenBank/DDBJ whole genome shotgun (WGS) entry which is preliminary data.</text>
</comment>
<accession>A0ABS5ATK1</accession>
<comment type="function">
    <text evidence="1 6">Exhibits S-adenosyl-L-methionine-dependent methyltransferase activity.</text>
</comment>
<organism evidence="7 8">
    <name type="scientific">Crossiella equi</name>
    <dbReference type="NCBI Taxonomy" id="130796"/>
    <lineage>
        <taxon>Bacteria</taxon>
        <taxon>Bacillati</taxon>
        <taxon>Actinomycetota</taxon>
        <taxon>Actinomycetes</taxon>
        <taxon>Pseudonocardiales</taxon>
        <taxon>Pseudonocardiaceae</taxon>
        <taxon>Crossiella</taxon>
    </lineage>
</organism>
<evidence type="ECO:0000256" key="5">
    <source>
        <dbReference type="ARBA" id="ARBA00022691"/>
    </source>
</evidence>
<keyword evidence="3 6" id="KW-0489">Methyltransferase</keyword>
<evidence type="ECO:0000256" key="6">
    <source>
        <dbReference type="RuleBase" id="RU362030"/>
    </source>
</evidence>
<evidence type="ECO:0000256" key="4">
    <source>
        <dbReference type="ARBA" id="ARBA00022679"/>
    </source>
</evidence>
<comment type="similarity">
    <text evidence="2 6">Belongs to the UPF0677 family.</text>
</comment>
<evidence type="ECO:0000313" key="7">
    <source>
        <dbReference type="EMBL" id="MBP2479574.1"/>
    </source>
</evidence>
<dbReference type="EMBL" id="JAGIOO010000001">
    <property type="protein sequence ID" value="MBP2479574.1"/>
    <property type="molecule type" value="Genomic_DNA"/>
</dbReference>
<keyword evidence="8" id="KW-1185">Reference proteome</keyword>
<dbReference type="RefSeq" id="WP_086780964.1">
    <property type="nucleotide sequence ID" value="NZ_JAGIOO010000001.1"/>
</dbReference>
<dbReference type="InterPro" id="IPR007213">
    <property type="entry name" value="Ppm1/Ppm2/Tcmp"/>
</dbReference>
<dbReference type="PANTHER" id="PTHR43619">
    <property type="entry name" value="S-ADENOSYL-L-METHIONINE-DEPENDENT METHYLTRANSFERASE YKTD-RELATED"/>
    <property type="match status" value="1"/>
</dbReference>
<name>A0ABS5ATK1_9PSEU</name>
<evidence type="ECO:0000256" key="2">
    <source>
        <dbReference type="ARBA" id="ARBA00008138"/>
    </source>
</evidence>
<dbReference type="InterPro" id="IPR011610">
    <property type="entry name" value="SAM_mthyl_Trfase_ML2640-like"/>
</dbReference>
<dbReference type="Proteomes" id="UP001519363">
    <property type="component" value="Unassembled WGS sequence"/>
</dbReference>
<dbReference type="NCBIfam" id="TIGR00027">
    <property type="entry name" value="mthyl_TIGR00027"/>
    <property type="match status" value="1"/>
</dbReference>
<dbReference type="Pfam" id="PF04072">
    <property type="entry name" value="LCM"/>
    <property type="match status" value="1"/>
</dbReference>
<dbReference type="InterPro" id="IPR029063">
    <property type="entry name" value="SAM-dependent_MTases_sf"/>
</dbReference>
<proteinExistence type="inferred from homology"/>
<gene>
    <name evidence="7" type="ORF">JOF53_008446</name>
</gene>
<dbReference type="Gene3D" id="3.40.50.150">
    <property type="entry name" value="Vaccinia Virus protein VP39"/>
    <property type="match status" value="1"/>
</dbReference>
<reference evidence="7 8" key="1">
    <citation type="submission" date="2021-03" db="EMBL/GenBank/DDBJ databases">
        <title>Sequencing the genomes of 1000 actinobacteria strains.</title>
        <authorList>
            <person name="Klenk H.-P."/>
        </authorList>
    </citation>
    <scope>NUCLEOTIDE SEQUENCE [LARGE SCALE GENOMIC DNA]</scope>
    <source>
        <strain evidence="7 8">DSM 44580</strain>
    </source>
</reference>
<keyword evidence="4" id="KW-0808">Transferase</keyword>
<dbReference type="GO" id="GO:0008168">
    <property type="term" value="F:methyltransferase activity"/>
    <property type="evidence" value="ECO:0007669"/>
    <property type="project" value="UniProtKB-KW"/>
</dbReference>
<sequence>MPNKAAATALGPMALAAAEQHLPAAQRLTDDPLAIHFLPAHIRIATRWRPLRALLHTATERQARGMWAAIACRKRYFDERTRAATAAGVEAVVNLGAGLDTRACRLPELTGIPVFEVDLPENINAKQRLLKRLPEAVPGAVRLVPLDFERQDLAAELQRRGYRLGSRTLFLWEGVTQYLTEDAVRGTLRFLSHAGAGSQLVFTYVREDFLDGRRSFDAENLFRAFVRKDRVWHFGLDPERVGDLLGEYGWRVTEQLGAAEHRSRYVEPTRRDLPVSELERCVHAVRTG</sequence>
<protein>
    <recommendedName>
        <fullName evidence="6">S-adenosyl-L-methionine-dependent methyltransferase</fullName>
        <ecNumber evidence="6">2.1.1.-</ecNumber>
    </recommendedName>
</protein>